<protein>
    <submittedName>
        <fullName evidence="3">Uncharacterized protein</fullName>
    </submittedName>
</protein>
<feature type="compositionally biased region" description="Basic and acidic residues" evidence="2">
    <location>
        <begin position="204"/>
        <end position="216"/>
    </location>
</feature>
<dbReference type="EMBL" id="AYSA01000017">
    <property type="protein sequence ID" value="ESZ99237.1"/>
    <property type="molecule type" value="Genomic_DNA"/>
</dbReference>
<reference evidence="3 4" key="1">
    <citation type="journal article" date="2014" name="Genome Announc.">
        <title>Draft genome sequence of Sclerotinia borealis, a psychrophilic plant pathogenic fungus.</title>
        <authorList>
            <person name="Mardanov A.V."/>
            <person name="Beletsky A.V."/>
            <person name="Kadnikov V.V."/>
            <person name="Ignatov A.N."/>
            <person name="Ravin N.V."/>
        </authorList>
    </citation>
    <scope>NUCLEOTIDE SEQUENCE [LARGE SCALE GENOMIC DNA]</scope>
    <source>
        <strain evidence="4">F-4157</strain>
    </source>
</reference>
<feature type="region of interest" description="Disordered" evidence="2">
    <location>
        <begin position="113"/>
        <end position="141"/>
    </location>
</feature>
<feature type="region of interest" description="Disordered" evidence="2">
    <location>
        <begin position="168"/>
        <end position="241"/>
    </location>
</feature>
<evidence type="ECO:0000313" key="3">
    <source>
        <dbReference type="EMBL" id="ESZ99237.1"/>
    </source>
</evidence>
<comment type="caution">
    <text evidence="3">The sequence shown here is derived from an EMBL/GenBank/DDBJ whole genome shotgun (WGS) entry which is preliminary data.</text>
</comment>
<gene>
    <name evidence="3" type="ORF">SBOR_0380</name>
</gene>
<dbReference type="Proteomes" id="UP000019487">
    <property type="component" value="Unassembled WGS sequence"/>
</dbReference>
<proteinExistence type="predicted"/>
<dbReference type="OrthoDB" id="3530645at2759"/>
<keyword evidence="1" id="KW-0175">Coiled coil</keyword>
<name>W9CQY4_SCLBF</name>
<evidence type="ECO:0000313" key="4">
    <source>
        <dbReference type="Proteomes" id="UP000019487"/>
    </source>
</evidence>
<keyword evidence="4" id="KW-1185">Reference proteome</keyword>
<evidence type="ECO:0000256" key="1">
    <source>
        <dbReference type="SAM" id="Coils"/>
    </source>
</evidence>
<feature type="coiled-coil region" evidence="1">
    <location>
        <begin position="52"/>
        <end position="93"/>
    </location>
</feature>
<feature type="compositionally biased region" description="Polar residues" evidence="2">
    <location>
        <begin position="174"/>
        <end position="203"/>
    </location>
</feature>
<feature type="compositionally biased region" description="Polar residues" evidence="2">
    <location>
        <begin position="217"/>
        <end position="227"/>
    </location>
</feature>
<dbReference type="HOGENOM" id="CLU_756856_0_0_1"/>
<dbReference type="AlphaFoldDB" id="W9CQY4"/>
<sequence length="397" mass="43803">MVVVLSSPVKLVGLSQGTANGVQAIVNLQFRKEHSALLSLFEELRTKVDKSSADAERRVEESQKQLEETEKRLKILEIECRDLTQKNRIWEDEVKGLWGKMMKLGELMEAGTRAASAAPTHDRLDTNDLRPSPLPPVIASPGLGRRVIEDLQHPKLTSTIACSQAEAEVPALEQHTSTSTAEQPEPTSRSTSDLSPVSNTTLQDRVHHPLHRHETNQRMSSLTHDSQTSLPPPPSPLAATPANEQILSLPDKPLQKATSREVASRPPWANISQAPGQNIEAYLTHAAEYVGSIKLGKPQFVFIGRFIGGLLDEQHRDALLKQLRKKFSSRVTKDGFVEVRCGFADVGDALMAAGLLGSRNRKRDSDDAGMNDAEMNTVDKKRKTLESQLSEEDDDEL</sequence>
<feature type="region of interest" description="Disordered" evidence="2">
    <location>
        <begin position="359"/>
        <end position="397"/>
    </location>
</feature>
<organism evidence="3 4">
    <name type="scientific">Sclerotinia borealis (strain F-4128)</name>
    <dbReference type="NCBI Taxonomy" id="1432307"/>
    <lineage>
        <taxon>Eukaryota</taxon>
        <taxon>Fungi</taxon>
        <taxon>Dikarya</taxon>
        <taxon>Ascomycota</taxon>
        <taxon>Pezizomycotina</taxon>
        <taxon>Leotiomycetes</taxon>
        <taxon>Helotiales</taxon>
        <taxon>Sclerotiniaceae</taxon>
        <taxon>Sclerotinia</taxon>
    </lineage>
</organism>
<accession>W9CQY4</accession>
<evidence type="ECO:0000256" key="2">
    <source>
        <dbReference type="SAM" id="MobiDB-lite"/>
    </source>
</evidence>